<proteinExistence type="predicted"/>
<dbReference type="Proteomes" id="UP001432322">
    <property type="component" value="Unassembled WGS sequence"/>
</dbReference>
<dbReference type="AlphaFoldDB" id="A0AAV5WGJ2"/>
<sequence length="71" mass="7877">RIRISIGGRSRVEEGATIRGVLTSDLAVTRSSTVQESRSPSHILIHLFLRSSRCPNSSQIDLLKEEEETSI</sequence>
<gene>
    <name evidence="1" type="ORF">PFISCL1PPCAC_21303</name>
</gene>
<evidence type="ECO:0000313" key="2">
    <source>
        <dbReference type="Proteomes" id="UP001432322"/>
    </source>
</evidence>
<feature type="non-terminal residue" evidence="1">
    <location>
        <position position="1"/>
    </location>
</feature>
<name>A0AAV5WGJ2_9BILA</name>
<dbReference type="EMBL" id="BTSY01000005">
    <property type="protein sequence ID" value="GMT30006.1"/>
    <property type="molecule type" value="Genomic_DNA"/>
</dbReference>
<comment type="caution">
    <text evidence="1">The sequence shown here is derived from an EMBL/GenBank/DDBJ whole genome shotgun (WGS) entry which is preliminary data.</text>
</comment>
<accession>A0AAV5WGJ2</accession>
<reference evidence="1" key="1">
    <citation type="submission" date="2023-10" db="EMBL/GenBank/DDBJ databases">
        <title>Genome assembly of Pristionchus species.</title>
        <authorList>
            <person name="Yoshida K."/>
            <person name="Sommer R.J."/>
        </authorList>
    </citation>
    <scope>NUCLEOTIDE SEQUENCE</scope>
    <source>
        <strain evidence="1">RS5133</strain>
    </source>
</reference>
<keyword evidence="2" id="KW-1185">Reference proteome</keyword>
<organism evidence="1 2">
    <name type="scientific">Pristionchus fissidentatus</name>
    <dbReference type="NCBI Taxonomy" id="1538716"/>
    <lineage>
        <taxon>Eukaryota</taxon>
        <taxon>Metazoa</taxon>
        <taxon>Ecdysozoa</taxon>
        <taxon>Nematoda</taxon>
        <taxon>Chromadorea</taxon>
        <taxon>Rhabditida</taxon>
        <taxon>Rhabditina</taxon>
        <taxon>Diplogasteromorpha</taxon>
        <taxon>Diplogasteroidea</taxon>
        <taxon>Neodiplogasteridae</taxon>
        <taxon>Pristionchus</taxon>
    </lineage>
</organism>
<evidence type="ECO:0000313" key="1">
    <source>
        <dbReference type="EMBL" id="GMT30006.1"/>
    </source>
</evidence>
<protein>
    <submittedName>
        <fullName evidence="1">Uncharacterized protein</fullName>
    </submittedName>
</protein>